<keyword evidence="1" id="KW-1133">Transmembrane helix</keyword>
<feature type="transmembrane region" description="Helical" evidence="1">
    <location>
        <begin position="12"/>
        <end position="29"/>
    </location>
</feature>
<accession>A0A6C0IWY5</accession>
<reference evidence="2" key="1">
    <citation type="journal article" date="2020" name="Nature">
        <title>Giant virus diversity and host interactions through global metagenomics.</title>
        <authorList>
            <person name="Schulz F."/>
            <person name="Roux S."/>
            <person name="Paez-Espino D."/>
            <person name="Jungbluth S."/>
            <person name="Walsh D.A."/>
            <person name="Denef V.J."/>
            <person name="McMahon K.D."/>
            <person name="Konstantinidis K.T."/>
            <person name="Eloe-Fadrosh E.A."/>
            <person name="Kyrpides N.C."/>
            <person name="Woyke T."/>
        </authorList>
    </citation>
    <scope>NUCLEOTIDE SEQUENCE</scope>
    <source>
        <strain evidence="2">GVMAG-M-3300024510-1</strain>
    </source>
</reference>
<sequence length="86" mass="9974">MPMLKCLSPGQYVFLLIVVLGTAFAINIFSEFSLYEGVVKGLYLAALLLTLYFLYGVMFNPRCAYWLESDKDHIKRLLRLEERYSP</sequence>
<protein>
    <submittedName>
        <fullName evidence="2">Uncharacterized protein</fullName>
    </submittedName>
</protein>
<dbReference type="AlphaFoldDB" id="A0A6C0IWY5"/>
<organism evidence="2">
    <name type="scientific">viral metagenome</name>
    <dbReference type="NCBI Taxonomy" id="1070528"/>
    <lineage>
        <taxon>unclassified sequences</taxon>
        <taxon>metagenomes</taxon>
        <taxon>organismal metagenomes</taxon>
    </lineage>
</organism>
<proteinExistence type="predicted"/>
<dbReference type="EMBL" id="MN740272">
    <property type="protein sequence ID" value="QHT97129.1"/>
    <property type="molecule type" value="Genomic_DNA"/>
</dbReference>
<keyword evidence="1" id="KW-0812">Transmembrane</keyword>
<keyword evidence="1" id="KW-0472">Membrane</keyword>
<name>A0A6C0IWY5_9ZZZZ</name>
<feature type="transmembrane region" description="Helical" evidence="1">
    <location>
        <begin position="41"/>
        <end position="59"/>
    </location>
</feature>
<evidence type="ECO:0000256" key="1">
    <source>
        <dbReference type="SAM" id="Phobius"/>
    </source>
</evidence>
<evidence type="ECO:0000313" key="2">
    <source>
        <dbReference type="EMBL" id="QHT97129.1"/>
    </source>
</evidence>